<dbReference type="OrthoDB" id="9799891at2"/>
<keyword evidence="2" id="KW-1185">Reference proteome</keyword>
<comment type="caution">
    <text evidence="1">The sequence shown here is derived from an EMBL/GenBank/DDBJ whole genome shotgun (WGS) entry which is preliminary data.</text>
</comment>
<dbReference type="NCBIfam" id="TIGR02241">
    <property type="entry name" value="conserved hypothetical phage tail region protein"/>
    <property type="match status" value="1"/>
</dbReference>
<dbReference type="RefSeq" id="WP_006969773.1">
    <property type="nucleotide sequence ID" value="NZ_ABCS01000006.1"/>
</dbReference>
<protein>
    <recommendedName>
        <fullName evidence="3">Phage tail protein</fullName>
    </recommendedName>
</protein>
<dbReference type="Proteomes" id="UP000005801">
    <property type="component" value="Unassembled WGS sequence"/>
</dbReference>
<accession>A6FZ74</accession>
<dbReference type="PANTHER" id="PTHR38009:SF1">
    <property type="entry name" value="CONSERVED HYPOTHETICAL PHAGE TAIL PROTEIN"/>
    <property type="match status" value="1"/>
</dbReference>
<organism evidence="1 2">
    <name type="scientific">Plesiocystis pacifica SIR-1</name>
    <dbReference type="NCBI Taxonomy" id="391625"/>
    <lineage>
        <taxon>Bacteria</taxon>
        <taxon>Pseudomonadati</taxon>
        <taxon>Myxococcota</taxon>
        <taxon>Polyangia</taxon>
        <taxon>Nannocystales</taxon>
        <taxon>Nannocystaceae</taxon>
        <taxon>Plesiocystis</taxon>
    </lineage>
</organism>
<dbReference type="EMBL" id="ABCS01000006">
    <property type="protein sequence ID" value="EDM80958.1"/>
    <property type="molecule type" value="Genomic_DNA"/>
</dbReference>
<proteinExistence type="predicted"/>
<dbReference type="GO" id="GO:0005198">
    <property type="term" value="F:structural molecule activity"/>
    <property type="evidence" value="ECO:0007669"/>
    <property type="project" value="InterPro"/>
</dbReference>
<dbReference type="STRING" id="391625.PPSIR1_25301"/>
<dbReference type="eggNOG" id="ENOG5032T2H">
    <property type="taxonomic scope" value="Bacteria"/>
</dbReference>
<gene>
    <name evidence="1" type="ORF">PPSIR1_25301</name>
</gene>
<evidence type="ECO:0000313" key="2">
    <source>
        <dbReference type="Proteomes" id="UP000005801"/>
    </source>
</evidence>
<dbReference type="InterPro" id="IPR010667">
    <property type="entry name" value="Phage_T4_Gp19"/>
</dbReference>
<evidence type="ECO:0000313" key="1">
    <source>
        <dbReference type="EMBL" id="EDM80958.1"/>
    </source>
</evidence>
<dbReference type="Pfam" id="PF06841">
    <property type="entry name" value="Phage_T4_gp19"/>
    <property type="match status" value="1"/>
</dbReference>
<reference evidence="1 2" key="1">
    <citation type="submission" date="2007-06" db="EMBL/GenBank/DDBJ databases">
        <authorList>
            <person name="Shimkets L."/>
            <person name="Ferriera S."/>
            <person name="Johnson J."/>
            <person name="Kravitz S."/>
            <person name="Beeson K."/>
            <person name="Sutton G."/>
            <person name="Rogers Y.-H."/>
            <person name="Friedman R."/>
            <person name="Frazier M."/>
            <person name="Venter J.C."/>
        </authorList>
    </citation>
    <scope>NUCLEOTIDE SEQUENCE [LARGE SCALE GENOMIC DNA]</scope>
    <source>
        <strain evidence="1 2">SIR-1</strain>
    </source>
</reference>
<dbReference type="AlphaFoldDB" id="A6FZ74"/>
<evidence type="ECO:0008006" key="3">
    <source>
        <dbReference type="Google" id="ProtNLM"/>
    </source>
</evidence>
<dbReference type="PANTHER" id="PTHR38009">
    <property type="entry name" value="CONSERVED HYPOTHETICAL PHAGE TAIL PROTEIN"/>
    <property type="match status" value="1"/>
</dbReference>
<sequence length="148" mass="16403">MAAPPLGFRFLVTFFIGGIYPNVVDLRFKRVGGLETKVNTTTVTEGGQNLYTHRLPNRIDYGNLTLERGYVIGSPLNIELNIALSTGLFTASNAMVTLLGESGVPLGAWFFIKTYPVRWATSDLNADQEEVVIDTIELSYTRMQALRI</sequence>
<dbReference type="InterPro" id="IPR011747">
    <property type="entry name" value="CHP02241"/>
</dbReference>
<name>A6FZ74_9BACT</name>